<dbReference type="GO" id="GO:0050776">
    <property type="term" value="P:regulation of immune response"/>
    <property type="evidence" value="ECO:0007669"/>
    <property type="project" value="InterPro"/>
</dbReference>
<evidence type="ECO:0000256" key="1">
    <source>
        <dbReference type="ARBA" id="ARBA00004479"/>
    </source>
</evidence>
<evidence type="ECO:0000256" key="8">
    <source>
        <dbReference type="ARBA" id="ARBA00023157"/>
    </source>
</evidence>
<evidence type="ECO:0000256" key="3">
    <source>
        <dbReference type="ARBA" id="ARBA00022729"/>
    </source>
</evidence>
<dbReference type="PANTHER" id="PTHR11292:SF7">
    <property type="entry name" value="T-CELL SURFACE GLYCOPROTEIN CD8 BETA CHAIN-RELATED"/>
    <property type="match status" value="1"/>
</dbReference>
<keyword evidence="9" id="KW-0325">Glycoprotein</keyword>
<sequence>MLKFFLHLLFLFSLGPYIDCEIILNGEPAYIKCDLEGSSTVLWFRVGKTGMDIIGFVDSNGKVTHNDESTGSTIESKERMEIKHFNKKRDSGVYGCSMTSGQQLLFGKSTILKGPPDPTTTTAPLVTTAPPPSTTTTPCQCKILKKPDSQGSCEVTILAPLVVGCVLLFLILILTIHHCSLYLPSQAQEPHTSQSCNAWKVHLAANSLLVLTGKEIERV</sequence>
<feature type="signal peptide" evidence="12">
    <location>
        <begin position="1"/>
        <end position="20"/>
    </location>
</feature>
<evidence type="ECO:0000259" key="13">
    <source>
        <dbReference type="PROSITE" id="PS50835"/>
    </source>
</evidence>
<evidence type="ECO:0000256" key="7">
    <source>
        <dbReference type="ARBA" id="ARBA00023136"/>
    </source>
</evidence>
<feature type="transmembrane region" description="Helical" evidence="11">
    <location>
        <begin position="157"/>
        <end position="176"/>
    </location>
</feature>
<dbReference type="Proteomes" id="UP001152622">
    <property type="component" value="Chromosome 1"/>
</dbReference>
<comment type="caution">
    <text evidence="14">The sequence shown here is derived from an EMBL/GenBank/DDBJ whole genome shotgun (WGS) entry which is preliminary data.</text>
</comment>
<evidence type="ECO:0000256" key="2">
    <source>
        <dbReference type="ARBA" id="ARBA00022692"/>
    </source>
</evidence>
<organism evidence="14 15">
    <name type="scientific">Synaphobranchus kaupii</name>
    <name type="common">Kaup's arrowtooth eel</name>
    <dbReference type="NCBI Taxonomy" id="118154"/>
    <lineage>
        <taxon>Eukaryota</taxon>
        <taxon>Metazoa</taxon>
        <taxon>Chordata</taxon>
        <taxon>Craniata</taxon>
        <taxon>Vertebrata</taxon>
        <taxon>Euteleostomi</taxon>
        <taxon>Actinopterygii</taxon>
        <taxon>Neopterygii</taxon>
        <taxon>Teleostei</taxon>
        <taxon>Anguilliformes</taxon>
        <taxon>Synaphobranchidae</taxon>
        <taxon>Synaphobranchus</taxon>
    </lineage>
</organism>
<gene>
    <name evidence="14" type="ORF">SKAU_G00015140</name>
</gene>
<protein>
    <recommendedName>
        <fullName evidence="13">Ig-like domain-containing protein</fullName>
    </recommendedName>
</protein>
<feature type="domain" description="Ig-like" evidence="13">
    <location>
        <begin position="16"/>
        <end position="112"/>
    </location>
</feature>
<dbReference type="GO" id="GO:0002250">
    <property type="term" value="P:adaptive immune response"/>
    <property type="evidence" value="ECO:0007669"/>
    <property type="project" value="UniProtKB-KW"/>
</dbReference>
<dbReference type="Gene3D" id="2.60.40.10">
    <property type="entry name" value="Immunoglobulins"/>
    <property type="match status" value="1"/>
</dbReference>
<dbReference type="InterPro" id="IPR036179">
    <property type="entry name" value="Ig-like_dom_sf"/>
</dbReference>
<accession>A0A9Q1GBZ6</accession>
<dbReference type="OrthoDB" id="9906515at2759"/>
<reference evidence="14" key="1">
    <citation type="journal article" date="2023" name="Science">
        <title>Genome structures resolve the early diversification of teleost fishes.</title>
        <authorList>
            <person name="Parey E."/>
            <person name="Louis A."/>
            <person name="Montfort J."/>
            <person name="Bouchez O."/>
            <person name="Roques C."/>
            <person name="Iampietro C."/>
            <person name="Lluch J."/>
            <person name="Castinel A."/>
            <person name="Donnadieu C."/>
            <person name="Desvignes T."/>
            <person name="Floi Bucao C."/>
            <person name="Jouanno E."/>
            <person name="Wen M."/>
            <person name="Mejri S."/>
            <person name="Dirks R."/>
            <person name="Jansen H."/>
            <person name="Henkel C."/>
            <person name="Chen W.J."/>
            <person name="Zahm M."/>
            <person name="Cabau C."/>
            <person name="Klopp C."/>
            <person name="Thompson A.W."/>
            <person name="Robinson-Rechavi M."/>
            <person name="Braasch I."/>
            <person name="Lecointre G."/>
            <person name="Bobe J."/>
            <person name="Postlethwait J.H."/>
            <person name="Berthelot C."/>
            <person name="Roest Crollius H."/>
            <person name="Guiguen Y."/>
        </authorList>
    </citation>
    <scope>NUCLEOTIDE SEQUENCE</scope>
    <source>
        <strain evidence="14">WJC10195</strain>
    </source>
</reference>
<name>A0A9Q1GBZ6_SYNKA</name>
<keyword evidence="8" id="KW-1015">Disulfide bond</keyword>
<keyword evidence="6" id="KW-1064">Adaptive immunity</keyword>
<dbReference type="InterPro" id="IPR013783">
    <property type="entry name" value="Ig-like_fold"/>
</dbReference>
<dbReference type="GO" id="GO:0042288">
    <property type="term" value="F:MHC class I protein binding"/>
    <property type="evidence" value="ECO:0007669"/>
    <property type="project" value="InterPro"/>
</dbReference>
<dbReference type="GO" id="GO:0016020">
    <property type="term" value="C:membrane"/>
    <property type="evidence" value="ECO:0007669"/>
    <property type="project" value="UniProtKB-SubCell"/>
</dbReference>
<keyword evidence="4" id="KW-0391">Immunity</keyword>
<keyword evidence="2 11" id="KW-0812">Transmembrane</keyword>
<dbReference type="EMBL" id="JAINUF010000001">
    <property type="protein sequence ID" value="KAJ8380736.1"/>
    <property type="molecule type" value="Genomic_DNA"/>
</dbReference>
<dbReference type="AlphaFoldDB" id="A0A9Q1GBZ6"/>
<keyword evidence="15" id="KW-1185">Reference proteome</keyword>
<evidence type="ECO:0000256" key="12">
    <source>
        <dbReference type="SAM" id="SignalP"/>
    </source>
</evidence>
<keyword evidence="7 11" id="KW-0472">Membrane</keyword>
<proteinExistence type="predicted"/>
<evidence type="ECO:0000313" key="14">
    <source>
        <dbReference type="EMBL" id="KAJ8380736.1"/>
    </source>
</evidence>
<keyword evidence="10" id="KW-0393">Immunoglobulin domain</keyword>
<evidence type="ECO:0000256" key="9">
    <source>
        <dbReference type="ARBA" id="ARBA00023180"/>
    </source>
</evidence>
<feature type="chain" id="PRO_5040387619" description="Ig-like domain-containing protein" evidence="12">
    <location>
        <begin position="21"/>
        <end position="219"/>
    </location>
</feature>
<dbReference type="PROSITE" id="PS50835">
    <property type="entry name" value="IG_LIKE"/>
    <property type="match status" value="1"/>
</dbReference>
<evidence type="ECO:0000313" key="15">
    <source>
        <dbReference type="Proteomes" id="UP001152622"/>
    </source>
</evidence>
<evidence type="ECO:0000256" key="10">
    <source>
        <dbReference type="ARBA" id="ARBA00023319"/>
    </source>
</evidence>
<keyword evidence="5 11" id="KW-1133">Transmembrane helix</keyword>
<dbReference type="InterPro" id="IPR007110">
    <property type="entry name" value="Ig-like_dom"/>
</dbReference>
<dbReference type="GO" id="GO:0009986">
    <property type="term" value="C:cell surface"/>
    <property type="evidence" value="ECO:0007669"/>
    <property type="project" value="TreeGrafter"/>
</dbReference>
<dbReference type="InterPro" id="IPR042414">
    <property type="entry name" value="CD8B"/>
</dbReference>
<dbReference type="GO" id="GO:0015026">
    <property type="term" value="F:coreceptor activity"/>
    <property type="evidence" value="ECO:0007669"/>
    <property type="project" value="InterPro"/>
</dbReference>
<keyword evidence="3 12" id="KW-0732">Signal</keyword>
<evidence type="ECO:0000256" key="6">
    <source>
        <dbReference type="ARBA" id="ARBA00023130"/>
    </source>
</evidence>
<dbReference type="SUPFAM" id="SSF48726">
    <property type="entry name" value="Immunoglobulin"/>
    <property type="match status" value="1"/>
</dbReference>
<evidence type="ECO:0000256" key="5">
    <source>
        <dbReference type="ARBA" id="ARBA00022989"/>
    </source>
</evidence>
<evidence type="ECO:0000256" key="4">
    <source>
        <dbReference type="ARBA" id="ARBA00022859"/>
    </source>
</evidence>
<dbReference type="PANTHER" id="PTHR11292">
    <property type="entry name" value="T-CELL SURFACE GLYCOPROTEIN CD8 BETA CHAIN"/>
    <property type="match status" value="1"/>
</dbReference>
<evidence type="ECO:0000256" key="11">
    <source>
        <dbReference type="SAM" id="Phobius"/>
    </source>
</evidence>
<comment type="subcellular location">
    <subcellularLocation>
        <location evidence="1">Membrane</location>
        <topology evidence="1">Single-pass type I membrane protein</topology>
    </subcellularLocation>
</comment>